<dbReference type="Gene3D" id="6.10.250.690">
    <property type="match status" value="1"/>
</dbReference>
<accession>A0A108U7L4</accession>
<dbReference type="SMART" id="SM00862">
    <property type="entry name" value="Trans_reg_C"/>
    <property type="match status" value="1"/>
</dbReference>
<comment type="caution">
    <text evidence="12">The sequence shown here is derived from an EMBL/GenBank/DDBJ whole genome shotgun (WGS) entry which is preliminary data.</text>
</comment>
<dbReference type="GO" id="GO:0000976">
    <property type="term" value="F:transcription cis-regulatory region binding"/>
    <property type="evidence" value="ECO:0007669"/>
    <property type="project" value="TreeGrafter"/>
</dbReference>
<evidence type="ECO:0000256" key="7">
    <source>
        <dbReference type="ARBA" id="ARBA00023163"/>
    </source>
</evidence>
<evidence type="ECO:0000256" key="2">
    <source>
        <dbReference type="ARBA" id="ARBA00022490"/>
    </source>
</evidence>
<dbReference type="Proteomes" id="UP000023435">
    <property type="component" value="Unassembled WGS sequence"/>
</dbReference>
<dbReference type="InterPro" id="IPR016032">
    <property type="entry name" value="Sig_transdc_resp-reg_C-effctor"/>
</dbReference>
<dbReference type="GO" id="GO:0005829">
    <property type="term" value="C:cytosol"/>
    <property type="evidence" value="ECO:0007669"/>
    <property type="project" value="TreeGrafter"/>
</dbReference>
<dbReference type="OrthoDB" id="9802426at2"/>
<evidence type="ECO:0000313" key="12">
    <source>
        <dbReference type="EMBL" id="KWS04045.1"/>
    </source>
</evidence>
<dbReference type="EMBL" id="JAJA02000001">
    <property type="protein sequence ID" value="KWS04045.1"/>
    <property type="molecule type" value="Genomic_DNA"/>
</dbReference>
<dbReference type="InterPro" id="IPR011006">
    <property type="entry name" value="CheY-like_superfamily"/>
</dbReference>
<dbReference type="InterPro" id="IPR039420">
    <property type="entry name" value="WalR-like"/>
</dbReference>
<dbReference type="InterPro" id="IPR001867">
    <property type="entry name" value="OmpR/PhoB-type_DNA-bd"/>
</dbReference>
<dbReference type="SUPFAM" id="SSF46894">
    <property type="entry name" value="C-terminal effector domain of the bipartite response regulators"/>
    <property type="match status" value="1"/>
</dbReference>
<keyword evidence="7" id="KW-0804">Transcription</keyword>
<dbReference type="SMART" id="SM00448">
    <property type="entry name" value="REC"/>
    <property type="match status" value="1"/>
</dbReference>
<sequence length="248" mass="26995">MSLATNDKASPVGHLPGLLIIDDDPDIVALLSRYFGANGYRVIGAANAAQARALIVSETVELVLLDLGLPDEDGLSLLRHLQMNWRGPVIVVSGRGEAVERVVGLELGADDYVTKPFDLRELLARTRSVLRRSVAKAEAPVAGECLVFEGFSLDMPARRLTDASGNEVPLTTGEFELLKALLQRPRQVLSRDELMTSVHGRDAGPFDRTIDVGIGRLRRKIERNPGEPQLIKSVRGAGYLLAAEVRRT</sequence>
<dbReference type="GO" id="GO:0006355">
    <property type="term" value="P:regulation of DNA-templated transcription"/>
    <property type="evidence" value="ECO:0007669"/>
    <property type="project" value="InterPro"/>
</dbReference>
<evidence type="ECO:0000256" key="9">
    <source>
        <dbReference type="PROSITE-ProRule" id="PRU01091"/>
    </source>
</evidence>
<feature type="modified residue" description="4-aspartylphosphate" evidence="8">
    <location>
        <position position="66"/>
    </location>
</feature>
<dbReference type="PANTHER" id="PTHR48111:SF4">
    <property type="entry name" value="DNA-BINDING DUAL TRANSCRIPTIONAL REGULATOR OMPR"/>
    <property type="match status" value="1"/>
</dbReference>
<dbReference type="GO" id="GO:0000156">
    <property type="term" value="F:phosphorelay response regulator activity"/>
    <property type="evidence" value="ECO:0007669"/>
    <property type="project" value="TreeGrafter"/>
</dbReference>
<keyword evidence="6 9" id="KW-0238">DNA-binding</keyword>
<dbReference type="Gene3D" id="1.10.10.10">
    <property type="entry name" value="Winged helix-like DNA-binding domain superfamily/Winged helix DNA-binding domain"/>
    <property type="match status" value="1"/>
</dbReference>
<comment type="subcellular location">
    <subcellularLocation>
        <location evidence="1">Cytoplasm</location>
    </subcellularLocation>
</comment>
<dbReference type="InterPro" id="IPR036388">
    <property type="entry name" value="WH-like_DNA-bd_sf"/>
</dbReference>
<dbReference type="AlphaFoldDB" id="A0A108U7L4"/>
<keyword evidence="13" id="KW-1185">Reference proteome</keyword>
<evidence type="ECO:0000256" key="4">
    <source>
        <dbReference type="ARBA" id="ARBA00023012"/>
    </source>
</evidence>
<proteinExistence type="predicted"/>
<dbReference type="Gene3D" id="3.40.50.2300">
    <property type="match status" value="1"/>
</dbReference>
<evidence type="ECO:0000256" key="6">
    <source>
        <dbReference type="ARBA" id="ARBA00023125"/>
    </source>
</evidence>
<evidence type="ECO:0000259" key="10">
    <source>
        <dbReference type="PROSITE" id="PS50110"/>
    </source>
</evidence>
<evidence type="ECO:0000313" key="13">
    <source>
        <dbReference type="Proteomes" id="UP000023435"/>
    </source>
</evidence>
<dbReference type="GO" id="GO:0032993">
    <property type="term" value="C:protein-DNA complex"/>
    <property type="evidence" value="ECO:0007669"/>
    <property type="project" value="TreeGrafter"/>
</dbReference>
<dbReference type="CDD" id="cd00383">
    <property type="entry name" value="trans_reg_C"/>
    <property type="match status" value="1"/>
</dbReference>
<gene>
    <name evidence="12" type="ORF">AZ78_1594</name>
</gene>
<keyword evidence="5" id="KW-0805">Transcription regulation</keyword>
<dbReference type="Pfam" id="PF00072">
    <property type="entry name" value="Response_reg"/>
    <property type="match status" value="1"/>
</dbReference>
<evidence type="ECO:0000259" key="11">
    <source>
        <dbReference type="PROSITE" id="PS51755"/>
    </source>
</evidence>
<dbReference type="PROSITE" id="PS51755">
    <property type="entry name" value="OMPR_PHOB"/>
    <property type="match status" value="1"/>
</dbReference>
<dbReference type="FunFam" id="1.10.10.10:FF:000099">
    <property type="entry name" value="Two-component system response regulator TorR"/>
    <property type="match status" value="1"/>
</dbReference>
<keyword evidence="2" id="KW-0963">Cytoplasm</keyword>
<dbReference type="PANTHER" id="PTHR48111">
    <property type="entry name" value="REGULATOR OF RPOS"/>
    <property type="match status" value="1"/>
</dbReference>
<feature type="domain" description="Response regulatory" evidence="10">
    <location>
        <begin position="17"/>
        <end position="130"/>
    </location>
</feature>
<dbReference type="RefSeq" id="WP_051546678.1">
    <property type="nucleotide sequence ID" value="NZ_JAJA02000001.1"/>
</dbReference>
<keyword evidence="4" id="KW-0902">Two-component regulatory system</keyword>
<feature type="DNA-binding region" description="OmpR/PhoB-type" evidence="9">
    <location>
        <begin position="143"/>
        <end position="243"/>
    </location>
</feature>
<evidence type="ECO:0000256" key="8">
    <source>
        <dbReference type="PROSITE-ProRule" id="PRU00169"/>
    </source>
</evidence>
<dbReference type="PROSITE" id="PS50110">
    <property type="entry name" value="RESPONSE_REGULATORY"/>
    <property type="match status" value="1"/>
</dbReference>
<name>A0A108U7L4_9GAMM</name>
<dbReference type="Pfam" id="PF00486">
    <property type="entry name" value="Trans_reg_C"/>
    <property type="match status" value="1"/>
</dbReference>
<dbReference type="SUPFAM" id="SSF52172">
    <property type="entry name" value="CheY-like"/>
    <property type="match status" value="1"/>
</dbReference>
<protein>
    <submittedName>
        <fullName evidence="12">DNA-binding response regulator</fullName>
    </submittedName>
</protein>
<keyword evidence="3 8" id="KW-0597">Phosphoprotein</keyword>
<organism evidence="12 13">
    <name type="scientific">Lysobacter capsici AZ78</name>
    <dbReference type="NCBI Taxonomy" id="1444315"/>
    <lineage>
        <taxon>Bacteria</taxon>
        <taxon>Pseudomonadati</taxon>
        <taxon>Pseudomonadota</taxon>
        <taxon>Gammaproteobacteria</taxon>
        <taxon>Lysobacterales</taxon>
        <taxon>Lysobacteraceae</taxon>
        <taxon>Lysobacter</taxon>
    </lineage>
</organism>
<reference evidence="12 13" key="1">
    <citation type="journal article" date="2014" name="Genome Announc.">
        <title>Draft Genome Sequence of Lysobacter capsici AZ78, a Bacterium Antagonistic to Plant-Pathogenic Oomycetes.</title>
        <authorList>
            <person name="Puopolo G."/>
            <person name="Sonego P."/>
            <person name="Engelen K."/>
            <person name="Pertot I."/>
        </authorList>
    </citation>
    <scope>NUCLEOTIDE SEQUENCE [LARGE SCALE GENOMIC DNA]</scope>
    <source>
        <strain evidence="12 13">AZ78</strain>
    </source>
</reference>
<evidence type="ECO:0000256" key="1">
    <source>
        <dbReference type="ARBA" id="ARBA00004496"/>
    </source>
</evidence>
<feature type="domain" description="OmpR/PhoB-type" evidence="11">
    <location>
        <begin position="143"/>
        <end position="243"/>
    </location>
</feature>
<evidence type="ECO:0000256" key="3">
    <source>
        <dbReference type="ARBA" id="ARBA00022553"/>
    </source>
</evidence>
<evidence type="ECO:0000256" key="5">
    <source>
        <dbReference type="ARBA" id="ARBA00023015"/>
    </source>
</evidence>
<dbReference type="InterPro" id="IPR001789">
    <property type="entry name" value="Sig_transdc_resp-reg_receiver"/>
</dbReference>